<dbReference type="EMBL" id="CAJVPU010015456">
    <property type="protein sequence ID" value="CAG8646973.1"/>
    <property type="molecule type" value="Genomic_DNA"/>
</dbReference>
<gene>
    <name evidence="1" type="ORF">DHETER_LOCUS9110</name>
</gene>
<comment type="caution">
    <text evidence="1">The sequence shown here is derived from an EMBL/GenBank/DDBJ whole genome shotgun (WGS) entry which is preliminary data.</text>
</comment>
<proteinExistence type="predicted"/>
<evidence type="ECO:0000313" key="1">
    <source>
        <dbReference type="EMBL" id="CAG8646973.1"/>
    </source>
</evidence>
<protein>
    <submittedName>
        <fullName evidence="1">6792_t:CDS:1</fullName>
    </submittedName>
</protein>
<name>A0ACA9NCF4_9GLOM</name>
<organism evidence="1 2">
    <name type="scientific">Dentiscutata heterogama</name>
    <dbReference type="NCBI Taxonomy" id="1316150"/>
    <lineage>
        <taxon>Eukaryota</taxon>
        <taxon>Fungi</taxon>
        <taxon>Fungi incertae sedis</taxon>
        <taxon>Mucoromycota</taxon>
        <taxon>Glomeromycotina</taxon>
        <taxon>Glomeromycetes</taxon>
        <taxon>Diversisporales</taxon>
        <taxon>Gigasporaceae</taxon>
        <taxon>Dentiscutata</taxon>
    </lineage>
</organism>
<sequence length="58" mass="6473">MDTDDLFENIPDNSMAKCVTTTSNSVNIISDIPIVSKRPSTKLLSPIRPYFSQKTIDN</sequence>
<evidence type="ECO:0000313" key="2">
    <source>
        <dbReference type="Proteomes" id="UP000789702"/>
    </source>
</evidence>
<dbReference type="Proteomes" id="UP000789702">
    <property type="component" value="Unassembled WGS sequence"/>
</dbReference>
<feature type="non-terminal residue" evidence="1">
    <location>
        <position position="58"/>
    </location>
</feature>
<keyword evidence="2" id="KW-1185">Reference proteome</keyword>
<reference evidence="1" key="1">
    <citation type="submission" date="2021-06" db="EMBL/GenBank/DDBJ databases">
        <authorList>
            <person name="Kallberg Y."/>
            <person name="Tangrot J."/>
            <person name="Rosling A."/>
        </authorList>
    </citation>
    <scope>NUCLEOTIDE SEQUENCE</scope>
    <source>
        <strain evidence="1">IL203A</strain>
    </source>
</reference>
<accession>A0ACA9NCF4</accession>